<dbReference type="GO" id="GO:0008202">
    <property type="term" value="P:steroid metabolic process"/>
    <property type="evidence" value="ECO:0007669"/>
    <property type="project" value="UniProtKB-ARBA"/>
</dbReference>
<name>A0AAJ0GE61_9PEZI</name>
<evidence type="ECO:0000256" key="2">
    <source>
        <dbReference type="ARBA" id="ARBA00022630"/>
    </source>
</evidence>
<evidence type="ECO:0000256" key="5">
    <source>
        <dbReference type="SAM" id="MobiDB-lite"/>
    </source>
</evidence>
<comment type="cofactor">
    <cofactor evidence="1">
        <name>FAD</name>
        <dbReference type="ChEBI" id="CHEBI:57692"/>
    </cofactor>
</comment>
<evidence type="ECO:0000313" key="8">
    <source>
        <dbReference type="Proteomes" id="UP001271007"/>
    </source>
</evidence>
<gene>
    <name evidence="7" type="ORF">LTR09_003028</name>
</gene>
<evidence type="ECO:0000256" key="1">
    <source>
        <dbReference type="ARBA" id="ARBA00001974"/>
    </source>
</evidence>
<dbReference type="SUPFAM" id="SSF51905">
    <property type="entry name" value="FAD/NAD(P)-binding domain"/>
    <property type="match status" value="1"/>
</dbReference>
<organism evidence="7 8">
    <name type="scientific">Extremus antarcticus</name>
    <dbReference type="NCBI Taxonomy" id="702011"/>
    <lineage>
        <taxon>Eukaryota</taxon>
        <taxon>Fungi</taxon>
        <taxon>Dikarya</taxon>
        <taxon>Ascomycota</taxon>
        <taxon>Pezizomycotina</taxon>
        <taxon>Dothideomycetes</taxon>
        <taxon>Dothideomycetidae</taxon>
        <taxon>Mycosphaerellales</taxon>
        <taxon>Extremaceae</taxon>
        <taxon>Extremus</taxon>
    </lineage>
</organism>
<dbReference type="SUPFAM" id="SSF56425">
    <property type="entry name" value="Succinate dehydrogenase/fumarate reductase flavoprotein, catalytic domain"/>
    <property type="match status" value="1"/>
</dbReference>
<keyword evidence="4" id="KW-0560">Oxidoreductase</keyword>
<dbReference type="InterPro" id="IPR050315">
    <property type="entry name" value="FAD-oxidoreductase_2"/>
</dbReference>
<dbReference type="InterPro" id="IPR003953">
    <property type="entry name" value="FAD-dep_OxRdtase_2_FAD-bd"/>
</dbReference>
<evidence type="ECO:0000313" key="7">
    <source>
        <dbReference type="EMBL" id="KAK3055794.1"/>
    </source>
</evidence>
<accession>A0AAJ0GE61</accession>
<reference evidence="7" key="1">
    <citation type="submission" date="2023-04" db="EMBL/GenBank/DDBJ databases">
        <title>Black Yeasts Isolated from many extreme environments.</title>
        <authorList>
            <person name="Coleine C."/>
            <person name="Stajich J.E."/>
            <person name="Selbmann L."/>
        </authorList>
    </citation>
    <scope>NUCLEOTIDE SEQUENCE</scope>
    <source>
        <strain evidence="7">CCFEE 5312</strain>
    </source>
</reference>
<dbReference type="Gene3D" id="3.90.700.10">
    <property type="entry name" value="Succinate dehydrogenase/fumarate reductase flavoprotein, catalytic domain"/>
    <property type="match status" value="1"/>
</dbReference>
<feature type="region of interest" description="Disordered" evidence="5">
    <location>
        <begin position="290"/>
        <end position="314"/>
    </location>
</feature>
<dbReference type="PRINTS" id="PR00411">
    <property type="entry name" value="PNDRDTASEI"/>
</dbReference>
<dbReference type="Proteomes" id="UP001271007">
    <property type="component" value="Unassembled WGS sequence"/>
</dbReference>
<comment type="caution">
    <text evidence="7">The sequence shown here is derived from an EMBL/GenBank/DDBJ whole genome shotgun (WGS) entry which is preliminary data.</text>
</comment>
<keyword evidence="8" id="KW-1185">Reference proteome</keyword>
<proteinExistence type="predicted"/>
<evidence type="ECO:0000256" key="4">
    <source>
        <dbReference type="ARBA" id="ARBA00023002"/>
    </source>
</evidence>
<dbReference type="Gene3D" id="3.50.50.60">
    <property type="entry name" value="FAD/NAD(P)-binding domain"/>
    <property type="match status" value="2"/>
</dbReference>
<feature type="domain" description="FAD-dependent oxidoreductase 2 FAD-binding" evidence="6">
    <location>
        <begin position="12"/>
        <end position="543"/>
    </location>
</feature>
<dbReference type="InterPro" id="IPR027477">
    <property type="entry name" value="Succ_DH/fumarate_Rdtase_cat_sf"/>
</dbReference>
<dbReference type="InterPro" id="IPR036188">
    <property type="entry name" value="FAD/NAD-bd_sf"/>
</dbReference>
<dbReference type="AlphaFoldDB" id="A0AAJ0GE61"/>
<dbReference type="Pfam" id="PF00890">
    <property type="entry name" value="FAD_binding_2"/>
    <property type="match status" value="1"/>
</dbReference>
<dbReference type="PANTHER" id="PTHR43400:SF10">
    <property type="entry name" value="3-OXOSTEROID 1-DEHYDROGENASE"/>
    <property type="match status" value="1"/>
</dbReference>
<sequence>MVDKPTFDHEFDLVIVGSGAGGLTAALTAASSGKQSVLVAEKTRWFGGTSAFSGGAIWVPMNPQSLQQGYKDSREQAERYLRNYLKDDYDEPLISAYLESAPEMVRWLEDIDAARFVPCPTPDYYMHVDGALKAGRTLLNAPYDGRNLGKMVRQVRYPLQGYCAFGSMQTDLMRLDDWKRPLASWKKFSFVAKSLLRYAMDQVRYGKGTALCNGNALVGRLLESATKLGVELWPNAPAPEPILQNGKVVGMVVTKNGRSLRIRAKKGVILASGGFARSTDLSRKYLPNQDWTVGPRGNQGDGLRIGEASGGKLPPPLGDNAALWTPISEFRPKHGPVRTYPHFSMGLTKPGSIIVDSGGNRFANESSSYQDFGKATHAAGVRKEYLIGDRRHLRSYGMGVALPAPYPLANIMRRDYLTSASTIADLAVKIGLDPSTLIATVNRFNEFARNGKDLDFGRGEASYDQMSGDSNVTPNPCLAPLDKGPFYAIRMYPGHGVTMYGLETNRDGQVMNASNIAVPGLYAAGADANHLMKGHYPSGGLTLGPSLVFGYRAALHACRSQ</sequence>
<keyword evidence="3" id="KW-0274">FAD</keyword>
<dbReference type="GO" id="GO:0016491">
    <property type="term" value="F:oxidoreductase activity"/>
    <property type="evidence" value="ECO:0007669"/>
    <property type="project" value="UniProtKB-KW"/>
</dbReference>
<evidence type="ECO:0000256" key="3">
    <source>
        <dbReference type="ARBA" id="ARBA00022827"/>
    </source>
</evidence>
<keyword evidence="2" id="KW-0285">Flavoprotein</keyword>
<protein>
    <recommendedName>
        <fullName evidence="6">FAD-dependent oxidoreductase 2 FAD-binding domain-containing protein</fullName>
    </recommendedName>
</protein>
<dbReference type="PANTHER" id="PTHR43400">
    <property type="entry name" value="FUMARATE REDUCTASE"/>
    <property type="match status" value="1"/>
</dbReference>
<evidence type="ECO:0000259" key="6">
    <source>
        <dbReference type="Pfam" id="PF00890"/>
    </source>
</evidence>
<dbReference type="EMBL" id="JAWDJX010000007">
    <property type="protein sequence ID" value="KAK3055794.1"/>
    <property type="molecule type" value="Genomic_DNA"/>
</dbReference>